<sequence length="102" mass="11963">MTVMEELQEGNFRYDEKSNRIIIMLKNGEFEVKVTTLREVIPIISEEKKIKELFMILHDIDKEVLTKASSFIKKMVELEKGISDARKELEGAETMIEVKKWT</sequence>
<protein>
    <submittedName>
        <fullName evidence="1">Uncharacterized protein</fullName>
    </submittedName>
</protein>
<feature type="non-terminal residue" evidence="1">
    <location>
        <position position="102"/>
    </location>
</feature>
<organism evidence="1">
    <name type="scientific">marine sediment metagenome</name>
    <dbReference type="NCBI Taxonomy" id="412755"/>
    <lineage>
        <taxon>unclassified sequences</taxon>
        <taxon>metagenomes</taxon>
        <taxon>ecological metagenomes</taxon>
    </lineage>
</organism>
<gene>
    <name evidence="1" type="ORF">S01H4_20160</name>
</gene>
<accession>X0ZNM8</accession>
<dbReference type="AlphaFoldDB" id="X0ZNM8"/>
<proteinExistence type="predicted"/>
<evidence type="ECO:0000313" key="1">
    <source>
        <dbReference type="EMBL" id="GAG61953.1"/>
    </source>
</evidence>
<reference evidence="1" key="1">
    <citation type="journal article" date="2014" name="Front. Microbiol.">
        <title>High frequency of phylogenetically diverse reductive dehalogenase-homologous genes in deep subseafloor sedimentary metagenomes.</title>
        <authorList>
            <person name="Kawai M."/>
            <person name="Futagami T."/>
            <person name="Toyoda A."/>
            <person name="Takaki Y."/>
            <person name="Nishi S."/>
            <person name="Hori S."/>
            <person name="Arai W."/>
            <person name="Tsubouchi T."/>
            <person name="Morono Y."/>
            <person name="Uchiyama I."/>
            <person name="Ito T."/>
            <person name="Fujiyama A."/>
            <person name="Inagaki F."/>
            <person name="Takami H."/>
        </authorList>
    </citation>
    <scope>NUCLEOTIDE SEQUENCE</scope>
    <source>
        <strain evidence="1">Expedition CK06-06</strain>
    </source>
</reference>
<dbReference type="EMBL" id="BART01009044">
    <property type="protein sequence ID" value="GAG61953.1"/>
    <property type="molecule type" value="Genomic_DNA"/>
</dbReference>
<comment type="caution">
    <text evidence="1">The sequence shown here is derived from an EMBL/GenBank/DDBJ whole genome shotgun (WGS) entry which is preliminary data.</text>
</comment>
<name>X0ZNM8_9ZZZZ</name>